<sequence>MNQLELQNAIKLIEKFEELQEEFNSKYEDLEINIDADGDLKINCDYFNYKNVNQLEQVIIDYKRIIKG</sequence>
<keyword evidence="3" id="KW-1185">Reference proteome</keyword>
<evidence type="ECO:0000313" key="3">
    <source>
        <dbReference type="Proteomes" id="UP001163387"/>
    </source>
</evidence>
<protein>
    <submittedName>
        <fullName evidence="2">Uncharacterized protein</fullName>
    </submittedName>
</protein>
<dbReference type="RefSeq" id="WP_281748887.1">
    <property type="nucleotide sequence ID" value="NZ_AP026933.1"/>
</dbReference>
<proteinExistence type="predicted"/>
<accession>A0ABM8BRT2</accession>
<dbReference type="Proteomes" id="UP001163387">
    <property type="component" value="Chromosome"/>
</dbReference>
<evidence type="ECO:0000256" key="1">
    <source>
        <dbReference type="SAM" id="Coils"/>
    </source>
</evidence>
<dbReference type="EMBL" id="AP026933">
    <property type="protein sequence ID" value="BDT02564.1"/>
    <property type="molecule type" value="Genomic_DNA"/>
</dbReference>
<gene>
    <name evidence="2" type="ORF">SHM_02100</name>
</gene>
<feature type="coiled-coil region" evidence="1">
    <location>
        <begin position="2"/>
        <end position="33"/>
    </location>
</feature>
<name>A0ABM8BRT2_9MOLU</name>
<keyword evidence="1" id="KW-0175">Coiled coil</keyword>
<organism evidence="2 3">
    <name type="scientific">Spiroplasma ixodetis</name>
    <dbReference type="NCBI Taxonomy" id="2141"/>
    <lineage>
        <taxon>Bacteria</taxon>
        <taxon>Bacillati</taxon>
        <taxon>Mycoplasmatota</taxon>
        <taxon>Mollicutes</taxon>
        <taxon>Entomoplasmatales</taxon>
        <taxon>Spiroplasmataceae</taxon>
        <taxon>Spiroplasma</taxon>
    </lineage>
</organism>
<reference evidence="2 3" key="1">
    <citation type="journal article" date="2022" name="Front. Microbiol.">
        <title>Male-killing mechanisms vary between Spiroplasma species.</title>
        <authorList>
            <person name="Arai H."/>
            <person name="Inoue M."/>
            <person name="Kageyama D."/>
        </authorList>
    </citation>
    <scope>NUCLEOTIDE SEQUENCE [LARGE SCALE GENOMIC DNA]</scope>
    <source>
        <strain evidence="3">sHm</strain>
    </source>
</reference>
<evidence type="ECO:0000313" key="2">
    <source>
        <dbReference type="EMBL" id="BDT02564.1"/>
    </source>
</evidence>